<keyword evidence="2" id="KW-1185">Reference proteome</keyword>
<proteinExistence type="predicted"/>
<dbReference type="RefSeq" id="WP_094269017.1">
    <property type="nucleotide sequence ID" value="NZ_NOIH01000015.1"/>
</dbReference>
<gene>
    <name evidence="1" type="ORF">CGK74_13760</name>
</gene>
<dbReference type="Proteomes" id="UP000215181">
    <property type="component" value="Unassembled WGS sequence"/>
</dbReference>
<dbReference type="AlphaFoldDB" id="A0A235EW50"/>
<accession>A0A235EW50</accession>
<evidence type="ECO:0000313" key="2">
    <source>
        <dbReference type="Proteomes" id="UP000215181"/>
    </source>
</evidence>
<evidence type="ECO:0008006" key="3">
    <source>
        <dbReference type="Google" id="ProtNLM"/>
    </source>
</evidence>
<sequence length="66" mass="7292">MDISDKATEREEQDRAIALANRRPTGPSATGLCLFCDEPLPAAADGQPAPRWCNCDCRNDWERAQS</sequence>
<evidence type="ECO:0000313" key="1">
    <source>
        <dbReference type="EMBL" id="OYD53276.1"/>
    </source>
</evidence>
<reference evidence="1 2" key="1">
    <citation type="submission" date="2017-07" db="EMBL/GenBank/DDBJ databases">
        <title>Thauera sp. KNDSS-Mac4 genome sequence and assembly.</title>
        <authorList>
            <person name="Mayilraj S."/>
        </authorList>
    </citation>
    <scope>NUCLEOTIDE SEQUENCE [LARGE SCALE GENOMIC DNA]</scope>
    <source>
        <strain evidence="1 2">KNDSS-Mac4</strain>
    </source>
</reference>
<organism evidence="1 2">
    <name type="scientific">Thauera propionica</name>
    <dbReference type="NCBI Taxonomy" id="2019431"/>
    <lineage>
        <taxon>Bacteria</taxon>
        <taxon>Pseudomonadati</taxon>
        <taxon>Pseudomonadota</taxon>
        <taxon>Betaproteobacteria</taxon>
        <taxon>Rhodocyclales</taxon>
        <taxon>Zoogloeaceae</taxon>
        <taxon>Thauera</taxon>
    </lineage>
</organism>
<protein>
    <recommendedName>
        <fullName evidence="3">DksA C4-type domain-containing protein</fullName>
    </recommendedName>
</protein>
<dbReference type="EMBL" id="NOIH01000015">
    <property type="protein sequence ID" value="OYD53276.1"/>
    <property type="molecule type" value="Genomic_DNA"/>
</dbReference>
<comment type="caution">
    <text evidence="1">The sequence shown here is derived from an EMBL/GenBank/DDBJ whole genome shotgun (WGS) entry which is preliminary data.</text>
</comment>
<name>A0A235EW50_9RHOO</name>
<dbReference type="OrthoDB" id="8566509at2"/>